<feature type="compositionally biased region" description="Low complexity" evidence="1">
    <location>
        <begin position="650"/>
        <end position="673"/>
    </location>
</feature>
<gene>
    <name evidence="2" type="ORF">FPANT_1799</name>
</gene>
<feature type="compositionally biased region" description="Acidic residues" evidence="1">
    <location>
        <begin position="265"/>
        <end position="284"/>
    </location>
</feature>
<feature type="compositionally biased region" description="Basic and acidic residues" evidence="1">
    <location>
        <begin position="310"/>
        <end position="322"/>
    </location>
</feature>
<evidence type="ECO:0000256" key="1">
    <source>
        <dbReference type="SAM" id="MobiDB-lite"/>
    </source>
</evidence>
<name>A0A8H5UX46_9HYPO</name>
<feature type="compositionally biased region" description="Acidic residues" evidence="1">
    <location>
        <begin position="233"/>
        <end position="254"/>
    </location>
</feature>
<feature type="compositionally biased region" description="Polar residues" evidence="1">
    <location>
        <begin position="1359"/>
        <end position="1368"/>
    </location>
</feature>
<feature type="compositionally biased region" description="Polar residues" evidence="1">
    <location>
        <begin position="857"/>
        <end position="867"/>
    </location>
</feature>
<feature type="compositionally biased region" description="Low complexity" evidence="1">
    <location>
        <begin position="974"/>
        <end position="1000"/>
    </location>
</feature>
<evidence type="ECO:0000313" key="3">
    <source>
        <dbReference type="Proteomes" id="UP000544095"/>
    </source>
</evidence>
<feature type="compositionally biased region" description="Basic and acidic residues" evidence="1">
    <location>
        <begin position="1767"/>
        <end position="1783"/>
    </location>
</feature>
<feature type="compositionally biased region" description="Polar residues" evidence="1">
    <location>
        <begin position="1201"/>
        <end position="1226"/>
    </location>
</feature>
<feature type="compositionally biased region" description="Polar residues" evidence="1">
    <location>
        <begin position="1329"/>
        <end position="1343"/>
    </location>
</feature>
<feature type="compositionally biased region" description="Basic and acidic residues" evidence="1">
    <location>
        <begin position="1082"/>
        <end position="1092"/>
    </location>
</feature>
<organism evidence="2 3">
    <name type="scientific">Fusarium pseudoanthophilum</name>
    <dbReference type="NCBI Taxonomy" id="48495"/>
    <lineage>
        <taxon>Eukaryota</taxon>
        <taxon>Fungi</taxon>
        <taxon>Dikarya</taxon>
        <taxon>Ascomycota</taxon>
        <taxon>Pezizomycotina</taxon>
        <taxon>Sordariomycetes</taxon>
        <taxon>Hypocreomycetidae</taxon>
        <taxon>Hypocreales</taxon>
        <taxon>Nectriaceae</taxon>
        <taxon>Fusarium</taxon>
        <taxon>Fusarium fujikuroi species complex</taxon>
    </lineage>
</organism>
<feature type="compositionally biased region" description="Polar residues" evidence="1">
    <location>
        <begin position="1596"/>
        <end position="1619"/>
    </location>
</feature>
<feature type="compositionally biased region" description="Low complexity" evidence="1">
    <location>
        <begin position="1015"/>
        <end position="1029"/>
    </location>
</feature>
<feature type="compositionally biased region" description="Polar residues" evidence="1">
    <location>
        <begin position="1643"/>
        <end position="1667"/>
    </location>
</feature>
<feature type="region of interest" description="Disordered" evidence="1">
    <location>
        <begin position="1552"/>
        <end position="1800"/>
    </location>
</feature>
<feature type="compositionally biased region" description="Acidic residues" evidence="1">
    <location>
        <begin position="154"/>
        <end position="179"/>
    </location>
</feature>
<feature type="compositionally biased region" description="Polar residues" evidence="1">
    <location>
        <begin position="1785"/>
        <end position="1799"/>
    </location>
</feature>
<feature type="compositionally biased region" description="Low complexity" evidence="1">
    <location>
        <begin position="1375"/>
        <end position="1448"/>
    </location>
</feature>
<sequence>MAGQEPLRQFRDVKDAVYRYDAVFAAIKSPTEIYEDKLRSIQDRIAQIWSELPSAPPDQMSRLQENLIELGGQKKELEIDQRNNIEHYERIHAQKVRQTMDSFRDHLFQLMGPSGGQSQFQMTPDTTRLGTDRVESAPVEPEFPAPAPIVPVSADDEMDDGPMFDDSLMDDTIDDTMEDGADHEPAQDILPQEDSVMQEPVETEPHNEEPLEEPPTENPTADESFEAVPANEEPAEDETAGDETVEEPAEEETMETVPADREAGEDSTVEPDGDQAAEAEAEAEPVEREPVDDKPIASRTRKPRNRIKASSRDIAAREDIHARHARYTFSPSPSPAAETITVQADESDDEEDDEEEVEGEDEEEDENEDEDEDESSEEEDEVSEAEFSEPEEAPPSPRQTRSGGTKRKGNFSSPVTKTKRQKSERASSTNKETQKDAPTTESTRRQTRLSQRHQDQTSTDEFEGITDPKCGKVYLTYWDKTKEWLAVLILPMGSFDKIGIPGSIETCGLADTLPPCYQYDKASGEYKWAKLYETGNRLVNERMFPVMYFDGRDFPNRSAIDWIDAKDLRRFNPKLNNDLLPHIKEVDRYIKADPARTALQEDDEDGEGVPHKERTVSQAPEPEEAKSKKRKSKSSGNKTSKSSKAKTNSKKQAPATDAPTEPPTDTAPVTEVPKVIPTPEQMAAHRAAALKPQVLRMIGHHNTSGTSKTTSTPASKPATPAPTKSNEKESNGRPASKPPSHKPAGPKSSGSKPGAANPARPAGKGPNQHAPPAQRSSGSKTPAASDPRPTPAKPAAKESNQPAPKPSAAKPATARPAEKNASQSTPKQPVARAASKPAEKESNQTAPGPSAPRPAENRQTNQVQTRAKPTGPRPAVTRTASATPAEKEPSQPVAKPAAPKPTAPRPAEKESNPPPPKETEQRPNKPAQTKPQAPVTAEPEVPPPVSDEIQTEFATAAFEPLDDEPAPVLEEDSPAAPVQQQAAPVQQQAAPVQHPAAPVQHPAPPVQQPAPPVQQPAAPVQQQVSQPSVDLPPPPPPPVARAPSAPPRHQSVPHPSNVSRPLPVPSPVPRPASTRNPPRPLPGDDVKEEKKPIIVIDISDDDSDAENNAAAARTMSRQASRAQVIQQLTAALAADLTDSQQRTTAAQRTDAERLTAVDIALAALRRDEPSNASAGQAWDPRSYDPAHRPVQGDVERARAANYSSAVTNTSLPDQHQVQMVNPNRSVGRQLGSGSLPTPPTQPLPGPMEIDNYASRPPYSAGPSPISQAYRQPPPEQYAHLQQPQPRQGQVPQQQLLTEYASATPSHPENSSRRASYDQTARIPEPPPTTQYWHTQGRLQQTGDPQQSHQNQYQPSQSHASPMSTTSSIHYPRPDSQQQYPSQQAAPSQYQNAQYQAQQSPAQSYTQSPQAYQQQPVVQYQQPQPTQQYHAAPQPAPTQQYDTQAQTQPVERPSQRTPSLAHLMHRHMHESPHSNRNQVLPPPPQASPPIPSAQTHNQTSHTSRPSFTSPYAAPIAQPPPQPGQLPSVPTVPSQQTAPLRTSHEWPTAYQNNQVQAQQGGASAERPSSSHYQSAPSSHSRSASGQRQNEQRPPYQPATHSASQSYSAPHWNQPSSSQVSNLPPPRPLVDIDPQLQDPNLLPPLVSSNRPQERTYQSSYNPYSTIASSPQRHEPSTVGVRPPQLPQPRQGGAGSPPGFSQQQPQQPAPGAAYHPAPLRQVEPTAGPGPSSIPSVASPHEQRALPPRPESSAPPASQPSAPPASNQQAEAESRSSRDKRDKRDKLNSEPGNAQQSESASTEANKFHPYVQVDLNLPQDPPDWGDSMPFELVEFISEWERLRSLRQGLAGLRNHKGGLECLFCNGPERVPYVYDRKNYFEKHLLHHWQRVKKLHPEGPDPTPRPVQRQQQYVFRDGTANLII</sequence>
<feature type="compositionally biased region" description="Pro residues" evidence="1">
    <location>
        <begin position="1479"/>
        <end position="1490"/>
    </location>
</feature>
<feature type="compositionally biased region" description="Low complexity" evidence="1">
    <location>
        <begin position="806"/>
        <end position="815"/>
    </location>
</feature>
<feature type="region of interest" description="Disordered" evidence="1">
    <location>
        <begin position="136"/>
        <end position="465"/>
    </location>
</feature>
<feature type="compositionally biased region" description="Acidic residues" evidence="1">
    <location>
        <begin position="345"/>
        <end position="392"/>
    </location>
</feature>
<feature type="compositionally biased region" description="Low complexity" evidence="1">
    <location>
        <begin position="1280"/>
        <end position="1296"/>
    </location>
</feature>
<feature type="compositionally biased region" description="Polar residues" evidence="1">
    <location>
        <begin position="1494"/>
        <end position="1508"/>
    </location>
</feature>
<reference evidence="2 3" key="1">
    <citation type="submission" date="2020-05" db="EMBL/GenBank/DDBJ databases">
        <title>Identification and distribution of gene clusters putatively required for synthesis of sphingolipid metabolism inhibitors in phylogenetically diverse species of the filamentous fungus Fusarium.</title>
        <authorList>
            <person name="Kim H.-S."/>
            <person name="Busman M."/>
            <person name="Brown D.W."/>
            <person name="Divon H."/>
            <person name="Uhlig S."/>
            <person name="Proctor R.H."/>
        </authorList>
    </citation>
    <scope>NUCLEOTIDE SEQUENCE [LARGE SCALE GENOMIC DNA]</scope>
    <source>
        <strain evidence="2 3">NRRL 25211</strain>
    </source>
</reference>
<feature type="compositionally biased region" description="Low complexity" evidence="1">
    <location>
        <begin position="1552"/>
        <end position="1582"/>
    </location>
</feature>
<feature type="compositionally biased region" description="Polar residues" evidence="1">
    <location>
        <begin position="426"/>
        <end position="441"/>
    </location>
</feature>
<feature type="compositionally biased region" description="Polar residues" evidence="1">
    <location>
        <begin position="1529"/>
        <end position="1538"/>
    </location>
</feature>
<feature type="compositionally biased region" description="Low complexity" evidence="1">
    <location>
        <begin position="1344"/>
        <end position="1358"/>
    </location>
</feature>
<feature type="compositionally biased region" description="Basic and acidic residues" evidence="1">
    <location>
        <begin position="285"/>
        <end position="296"/>
    </location>
</feature>
<keyword evidence="3" id="KW-1185">Reference proteome</keyword>
<feature type="compositionally biased region" description="Pro residues" evidence="1">
    <location>
        <begin position="1001"/>
        <end position="1014"/>
    </location>
</feature>
<feature type="compositionally biased region" description="Low complexity" evidence="1">
    <location>
        <begin position="1675"/>
        <end position="1714"/>
    </location>
</feature>
<feature type="compositionally biased region" description="Low complexity" evidence="1">
    <location>
        <begin position="1630"/>
        <end position="1642"/>
    </location>
</feature>
<feature type="compositionally biased region" description="Basic residues" evidence="1">
    <location>
        <begin position="299"/>
        <end position="309"/>
    </location>
</feature>
<dbReference type="Proteomes" id="UP000544095">
    <property type="component" value="Unassembled WGS sequence"/>
</dbReference>
<proteinExistence type="predicted"/>
<feature type="compositionally biased region" description="Basic and acidic residues" evidence="1">
    <location>
        <begin position="906"/>
        <end position="923"/>
    </location>
</feature>
<feature type="region of interest" description="Disordered" evidence="1">
    <location>
        <begin position="595"/>
        <end position="1119"/>
    </location>
</feature>
<feature type="compositionally biased region" description="Low complexity" evidence="1">
    <location>
        <begin position="706"/>
        <end position="724"/>
    </location>
</feature>
<evidence type="ECO:0000313" key="2">
    <source>
        <dbReference type="EMBL" id="KAF5601428.1"/>
    </source>
</evidence>
<feature type="region of interest" description="Disordered" evidence="1">
    <location>
        <begin position="1167"/>
        <end position="1540"/>
    </location>
</feature>
<accession>A0A8H5UX46</accession>
<feature type="compositionally biased region" description="Pro residues" evidence="1">
    <location>
        <begin position="1030"/>
        <end position="1046"/>
    </location>
</feature>
<feature type="compositionally biased region" description="Pro residues" evidence="1">
    <location>
        <begin position="1236"/>
        <end position="1245"/>
    </location>
</feature>
<dbReference type="EMBL" id="JAAOAR010000072">
    <property type="protein sequence ID" value="KAF5601428.1"/>
    <property type="molecule type" value="Genomic_DNA"/>
</dbReference>
<feature type="compositionally biased region" description="Acidic residues" evidence="1">
    <location>
        <begin position="960"/>
        <end position="973"/>
    </location>
</feature>
<comment type="caution">
    <text evidence="2">The sequence shown here is derived from an EMBL/GenBank/DDBJ whole genome shotgun (WGS) entry which is preliminary data.</text>
</comment>
<protein>
    <submittedName>
        <fullName evidence="2">Uncharacterized protein</fullName>
    </submittedName>
</protein>